<dbReference type="EMBL" id="PHGZ01000014">
    <property type="protein sequence ID" value="PJG82760.1"/>
    <property type="molecule type" value="Genomic_DNA"/>
</dbReference>
<dbReference type="Proteomes" id="UP000230282">
    <property type="component" value="Unassembled WGS sequence"/>
</dbReference>
<dbReference type="AlphaFoldDB" id="A0A2M8RV48"/>
<dbReference type="Pfam" id="PF11358">
    <property type="entry name" value="DUF3158"/>
    <property type="match status" value="1"/>
</dbReference>
<name>A0A2M8RV48_9PAST</name>
<protein>
    <recommendedName>
        <fullName evidence="3">DUF3158 domain-containing protein</fullName>
    </recommendedName>
</protein>
<evidence type="ECO:0000313" key="1">
    <source>
        <dbReference type="EMBL" id="PJG82760.1"/>
    </source>
</evidence>
<evidence type="ECO:0008006" key="3">
    <source>
        <dbReference type="Google" id="ProtNLM"/>
    </source>
</evidence>
<reference evidence="1 2" key="1">
    <citation type="submission" date="2017-11" db="EMBL/GenBank/DDBJ databases">
        <title>Reclassification of Bisgaard taxon 5 as Caviibacterium pharyngocola gen. nov., sp. nov.</title>
        <authorList>
            <person name="Christensen H."/>
        </authorList>
    </citation>
    <scope>NUCLEOTIDE SEQUENCE [LARGE SCALE GENOMIC DNA]</scope>
    <source>
        <strain evidence="1 2">7_3</strain>
    </source>
</reference>
<dbReference type="InterPro" id="IPR021502">
    <property type="entry name" value="DUF3158"/>
</dbReference>
<dbReference type="OrthoDB" id="5681777at2"/>
<accession>A0A2M8RV48</accession>
<comment type="caution">
    <text evidence="1">The sequence shown here is derived from an EMBL/GenBank/DDBJ whole genome shotgun (WGS) entry which is preliminary data.</text>
</comment>
<proteinExistence type="predicted"/>
<evidence type="ECO:0000313" key="2">
    <source>
        <dbReference type="Proteomes" id="UP000230282"/>
    </source>
</evidence>
<keyword evidence="2" id="KW-1185">Reference proteome</keyword>
<sequence>MMNGLIPDDMYREFAKKTPLNAAMKALFSELQQVSDYEFQYEQLHQVRQWLIEQQSEMITTLKTSELNILPITLIRDKASSSGGTFLRWRYLTNTGTGNIMWRKIVADKNQPLSIRQKLVAAEKDRVLINMQMSILNFMLRQLKECAQKIEHLDIQ</sequence>
<organism evidence="1 2">
    <name type="scientific">Caviibacterium pharyngocola</name>
    <dbReference type="NCBI Taxonomy" id="28159"/>
    <lineage>
        <taxon>Bacteria</taxon>
        <taxon>Pseudomonadati</taxon>
        <taxon>Pseudomonadota</taxon>
        <taxon>Gammaproteobacteria</taxon>
        <taxon>Pasteurellales</taxon>
        <taxon>Pasteurellaceae</taxon>
        <taxon>Caviibacterium</taxon>
    </lineage>
</organism>
<gene>
    <name evidence="1" type="ORF">CVP04_07295</name>
</gene>